<accession>A0A839GME7</accession>
<comment type="caution">
    <text evidence="1">The sequence shown here is derived from an EMBL/GenBank/DDBJ whole genome shotgun (WGS) entry which is preliminary data.</text>
</comment>
<dbReference type="Proteomes" id="UP000563094">
    <property type="component" value="Unassembled WGS sequence"/>
</dbReference>
<name>A0A839GME7_9BACT</name>
<evidence type="ECO:0000313" key="1">
    <source>
        <dbReference type="EMBL" id="MBA9076735.1"/>
    </source>
</evidence>
<sequence length="64" mass="7869">MEEVRLLEPITYYHLYTRGINGETIFRSKHNYVRFLELFLAAEKTTWHSMILWRKNIFKIEHPS</sequence>
<dbReference type="AlphaFoldDB" id="A0A839GME7"/>
<protein>
    <submittedName>
        <fullName evidence="1">Uncharacterized protein</fullName>
    </submittedName>
</protein>
<organism evidence="1 2">
    <name type="scientific">Rufibacter quisquiliarum</name>
    <dbReference type="NCBI Taxonomy" id="1549639"/>
    <lineage>
        <taxon>Bacteria</taxon>
        <taxon>Pseudomonadati</taxon>
        <taxon>Bacteroidota</taxon>
        <taxon>Cytophagia</taxon>
        <taxon>Cytophagales</taxon>
        <taxon>Hymenobacteraceae</taxon>
        <taxon>Rufibacter</taxon>
    </lineage>
</organism>
<evidence type="ECO:0000313" key="2">
    <source>
        <dbReference type="Proteomes" id="UP000563094"/>
    </source>
</evidence>
<gene>
    <name evidence="1" type="ORF">FHS90_001441</name>
</gene>
<keyword evidence="2" id="KW-1185">Reference proteome</keyword>
<dbReference type="EMBL" id="JACJIQ010000004">
    <property type="protein sequence ID" value="MBA9076735.1"/>
    <property type="molecule type" value="Genomic_DNA"/>
</dbReference>
<proteinExistence type="predicted"/>
<reference evidence="1 2" key="1">
    <citation type="submission" date="2020-08" db="EMBL/GenBank/DDBJ databases">
        <title>Genomic Encyclopedia of Type Strains, Phase IV (KMG-IV): sequencing the most valuable type-strain genomes for metagenomic binning, comparative biology and taxonomic classification.</title>
        <authorList>
            <person name="Goeker M."/>
        </authorList>
    </citation>
    <scope>NUCLEOTIDE SEQUENCE [LARGE SCALE GENOMIC DNA]</scope>
    <source>
        <strain evidence="1 2">DSM 29854</strain>
    </source>
</reference>